<evidence type="ECO:0000256" key="2">
    <source>
        <dbReference type="PROSITE-ProRule" id="PRU00703"/>
    </source>
</evidence>
<name>A0A4Q2RDE1_9HYPH</name>
<feature type="domain" description="CBS" evidence="3">
    <location>
        <begin position="1"/>
        <end position="57"/>
    </location>
</feature>
<dbReference type="SMART" id="SM00116">
    <property type="entry name" value="CBS"/>
    <property type="match status" value="2"/>
</dbReference>
<sequence>MSTAVEFTAGDVPVKEAAELMGELDVGALPIGTATALEGIVTDRDLLFRVVAAGLDPKGTLVRDVASRAVIACREADDLQVAMDLMAANHIRRLPVMDDHGAVCGWVTLADISRKLLVESRDLQGALSRITEAGRAPD</sequence>
<protein>
    <submittedName>
        <fullName evidence="4">CBS domain-containing protein</fullName>
    </submittedName>
</protein>
<evidence type="ECO:0000313" key="5">
    <source>
        <dbReference type="Proteomes" id="UP000289411"/>
    </source>
</evidence>
<reference evidence="4 5" key="1">
    <citation type="submission" date="2018-09" db="EMBL/GenBank/DDBJ databases">
        <authorList>
            <person name="Grouzdev D.S."/>
            <person name="Krutkina M.S."/>
        </authorList>
    </citation>
    <scope>NUCLEOTIDE SEQUENCE [LARGE SCALE GENOMIC DNA]</scope>
    <source>
        <strain evidence="4 5">RmlP001</strain>
    </source>
</reference>
<dbReference type="EMBL" id="QYBC01000009">
    <property type="protein sequence ID" value="RYB04806.1"/>
    <property type="molecule type" value="Genomic_DNA"/>
</dbReference>
<feature type="domain" description="CBS" evidence="3">
    <location>
        <begin position="66"/>
        <end position="123"/>
    </location>
</feature>
<evidence type="ECO:0000259" key="3">
    <source>
        <dbReference type="PROSITE" id="PS51371"/>
    </source>
</evidence>
<accession>A0A4Q2RDE1</accession>
<proteinExistence type="predicted"/>
<dbReference type="InterPro" id="IPR051257">
    <property type="entry name" value="Diverse_CBS-Domain"/>
</dbReference>
<evidence type="ECO:0000313" key="4">
    <source>
        <dbReference type="EMBL" id="RYB04806.1"/>
    </source>
</evidence>
<dbReference type="InterPro" id="IPR000644">
    <property type="entry name" value="CBS_dom"/>
</dbReference>
<dbReference type="OrthoDB" id="9802114at2"/>
<dbReference type="PROSITE" id="PS51371">
    <property type="entry name" value="CBS"/>
    <property type="match status" value="2"/>
</dbReference>
<dbReference type="PANTHER" id="PTHR43080:SF2">
    <property type="entry name" value="CBS DOMAIN-CONTAINING PROTEIN"/>
    <property type="match status" value="1"/>
</dbReference>
<gene>
    <name evidence="4" type="ORF">D3272_12505</name>
</gene>
<organism evidence="4 5">
    <name type="scientific">Lichenibacterium ramalinae</name>
    <dbReference type="NCBI Taxonomy" id="2316527"/>
    <lineage>
        <taxon>Bacteria</taxon>
        <taxon>Pseudomonadati</taxon>
        <taxon>Pseudomonadota</taxon>
        <taxon>Alphaproteobacteria</taxon>
        <taxon>Hyphomicrobiales</taxon>
        <taxon>Lichenihabitantaceae</taxon>
        <taxon>Lichenibacterium</taxon>
    </lineage>
</organism>
<comment type="caution">
    <text evidence="4">The sequence shown here is derived from an EMBL/GenBank/DDBJ whole genome shotgun (WGS) entry which is preliminary data.</text>
</comment>
<dbReference type="PANTHER" id="PTHR43080">
    <property type="entry name" value="CBS DOMAIN-CONTAINING PROTEIN CBSX3, MITOCHONDRIAL"/>
    <property type="match status" value="1"/>
</dbReference>
<dbReference type="AlphaFoldDB" id="A0A4Q2RDE1"/>
<reference evidence="4 5" key="2">
    <citation type="submission" date="2019-02" db="EMBL/GenBank/DDBJ databases">
        <title>'Lichenibacterium ramalinii' gen. nov. sp. nov., 'Lichenibacterium minor' gen. nov. sp. nov.</title>
        <authorList>
            <person name="Pankratov T."/>
        </authorList>
    </citation>
    <scope>NUCLEOTIDE SEQUENCE [LARGE SCALE GENOMIC DNA]</scope>
    <source>
        <strain evidence="4 5">RmlP001</strain>
    </source>
</reference>
<dbReference type="SUPFAM" id="SSF54631">
    <property type="entry name" value="CBS-domain pair"/>
    <property type="match status" value="1"/>
</dbReference>
<evidence type="ECO:0000256" key="1">
    <source>
        <dbReference type="ARBA" id="ARBA00023122"/>
    </source>
</evidence>
<keyword evidence="1 2" id="KW-0129">CBS domain</keyword>
<dbReference type="Pfam" id="PF00571">
    <property type="entry name" value="CBS"/>
    <property type="match status" value="2"/>
</dbReference>
<dbReference type="Proteomes" id="UP000289411">
    <property type="component" value="Unassembled WGS sequence"/>
</dbReference>
<keyword evidence="5" id="KW-1185">Reference proteome</keyword>
<dbReference type="Gene3D" id="3.10.580.10">
    <property type="entry name" value="CBS-domain"/>
    <property type="match status" value="1"/>
</dbReference>
<dbReference type="InterPro" id="IPR046342">
    <property type="entry name" value="CBS_dom_sf"/>
</dbReference>